<keyword evidence="1" id="KW-1133">Transmembrane helix</keyword>
<reference evidence="2 3" key="1">
    <citation type="journal article" date="2018" name="Sci. Rep.">
        <title>Comparative genomics provides insights into the lifestyle and reveals functional heterogeneity of dark septate endophytic fungi.</title>
        <authorList>
            <person name="Knapp D.G."/>
            <person name="Nemeth J.B."/>
            <person name="Barry K."/>
            <person name="Hainaut M."/>
            <person name="Henrissat B."/>
            <person name="Johnson J."/>
            <person name="Kuo A."/>
            <person name="Lim J.H.P."/>
            <person name="Lipzen A."/>
            <person name="Nolan M."/>
            <person name="Ohm R.A."/>
            <person name="Tamas L."/>
            <person name="Grigoriev I.V."/>
            <person name="Spatafora J.W."/>
            <person name="Nagy L.G."/>
            <person name="Kovacs G.M."/>
        </authorList>
    </citation>
    <scope>NUCLEOTIDE SEQUENCE [LARGE SCALE GENOMIC DNA]</scope>
    <source>
        <strain evidence="2 3">DSE2036</strain>
    </source>
</reference>
<dbReference type="Pfam" id="PF11374">
    <property type="entry name" value="DUF3176"/>
    <property type="match status" value="1"/>
</dbReference>
<evidence type="ECO:0000256" key="1">
    <source>
        <dbReference type="SAM" id="Phobius"/>
    </source>
</evidence>
<dbReference type="OrthoDB" id="5376804at2759"/>
<feature type="transmembrane region" description="Helical" evidence="1">
    <location>
        <begin position="541"/>
        <end position="563"/>
    </location>
</feature>
<dbReference type="EMBL" id="KZ805664">
    <property type="protein sequence ID" value="PVH92607.1"/>
    <property type="molecule type" value="Genomic_DNA"/>
</dbReference>
<accession>A0A2V1D3I7</accession>
<keyword evidence="3" id="KW-1185">Reference proteome</keyword>
<keyword evidence="1" id="KW-0472">Membrane</keyword>
<dbReference type="PANTHER" id="PTHR35394:SF5">
    <property type="entry name" value="DUF3176 DOMAIN-CONTAINING PROTEIN"/>
    <property type="match status" value="1"/>
</dbReference>
<name>A0A2V1D3I7_9PLEO</name>
<evidence type="ECO:0000313" key="2">
    <source>
        <dbReference type="EMBL" id="PVH92607.1"/>
    </source>
</evidence>
<dbReference type="InterPro" id="IPR021514">
    <property type="entry name" value="DUF3176"/>
</dbReference>
<dbReference type="Proteomes" id="UP000244855">
    <property type="component" value="Unassembled WGS sequence"/>
</dbReference>
<keyword evidence="1" id="KW-0812">Transmembrane</keyword>
<dbReference type="PANTHER" id="PTHR35394">
    <property type="entry name" value="DUF3176 DOMAIN-CONTAINING PROTEIN"/>
    <property type="match status" value="1"/>
</dbReference>
<dbReference type="AlphaFoldDB" id="A0A2V1D3I7"/>
<sequence>MLNKTRDMKYRALPRFRRPKDSDPQQHPQSLLTSLKAADWWVYELLSLFLSAAALIVMIILLSKLDRKPQPSWAVGGNHCDTMPDSNQTVCRSVGISVNSVVAWLGAIVRVCLLVPLSNGLGQLKWNWFSEKERPLSDFTVFDSASRGVSGSIQLVWRLKAKHLATISALGIILSVALDPFIQNLVGYHTQPALDLSQTAYVSNNSIYDAPIAVSSDYPIVGPDVKGSIYAALTSTDPRQTWAQPHYVCSSGDCEWPPIASISMCTSCQDTTPQVKKLCKMIDKKISSGDRLNCTLALSTATASLTLDYTHDGTTHIAGDFLSVSTNGDKATLMDARVVSSIYLNVDPQGVNEYDRFNFSDQGPGYLSSVCTISPCVQSIRSSYKQSRQTADTPSYKEEVLKEWLINTRDMSHMNNILPFAPEYGLHNQTFRISQGSMKGISSFFALNVNGRFTNGGRDSSYYLGVSGDGNSSSVDAIAAIWNGNYTGHDCPSINNRVSCALELVTKAMSKTFRDRPWVINGTLGAAGEAFSPVVFVRVNWYWISLPACVWVLALVTFLGAAWNSRNSGVFVWRNSPLPLVFMRLHEERQGFDGVSEHLLSERAENLHGRLHATHSSIDVIPSTSSTTADR</sequence>
<feature type="transmembrane region" description="Helical" evidence="1">
    <location>
        <begin position="40"/>
        <end position="62"/>
    </location>
</feature>
<proteinExistence type="predicted"/>
<protein>
    <submittedName>
        <fullName evidence="2">Uncharacterized protein</fullName>
    </submittedName>
</protein>
<gene>
    <name evidence="2" type="ORF">DM02DRAFT_635211</name>
</gene>
<dbReference type="STRING" id="97972.A0A2V1D3I7"/>
<organism evidence="2 3">
    <name type="scientific">Periconia macrospinosa</name>
    <dbReference type="NCBI Taxonomy" id="97972"/>
    <lineage>
        <taxon>Eukaryota</taxon>
        <taxon>Fungi</taxon>
        <taxon>Dikarya</taxon>
        <taxon>Ascomycota</taxon>
        <taxon>Pezizomycotina</taxon>
        <taxon>Dothideomycetes</taxon>
        <taxon>Pleosporomycetidae</taxon>
        <taxon>Pleosporales</taxon>
        <taxon>Massarineae</taxon>
        <taxon>Periconiaceae</taxon>
        <taxon>Periconia</taxon>
    </lineage>
</organism>
<evidence type="ECO:0000313" key="3">
    <source>
        <dbReference type="Proteomes" id="UP000244855"/>
    </source>
</evidence>